<proteinExistence type="predicted"/>
<accession>A0AAV2GWS7</accession>
<evidence type="ECO:0000313" key="1">
    <source>
        <dbReference type="EMBL" id="CAL1414727.1"/>
    </source>
</evidence>
<dbReference type="Proteomes" id="UP001497516">
    <property type="component" value="Chromosome 9"/>
</dbReference>
<keyword evidence="2" id="KW-1185">Reference proteome</keyword>
<organism evidence="1 2">
    <name type="scientific">Linum trigynum</name>
    <dbReference type="NCBI Taxonomy" id="586398"/>
    <lineage>
        <taxon>Eukaryota</taxon>
        <taxon>Viridiplantae</taxon>
        <taxon>Streptophyta</taxon>
        <taxon>Embryophyta</taxon>
        <taxon>Tracheophyta</taxon>
        <taxon>Spermatophyta</taxon>
        <taxon>Magnoliopsida</taxon>
        <taxon>eudicotyledons</taxon>
        <taxon>Gunneridae</taxon>
        <taxon>Pentapetalae</taxon>
        <taxon>rosids</taxon>
        <taxon>fabids</taxon>
        <taxon>Malpighiales</taxon>
        <taxon>Linaceae</taxon>
        <taxon>Linum</taxon>
    </lineage>
</organism>
<reference evidence="1 2" key="1">
    <citation type="submission" date="2024-04" db="EMBL/GenBank/DDBJ databases">
        <authorList>
            <person name="Fracassetti M."/>
        </authorList>
    </citation>
    <scope>NUCLEOTIDE SEQUENCE [LARGE SCALE GENOMIC DNA]</scope>
</reference>
<sequence>MNRYPRNLPQLSLEKSNCGAKRAVSATQSSKGVIFELVVLIQQHRKCSALLQHRSQPVARCPISLPIPMVLARGLRRLLVPKQTGWLLLDVPRSPTDRPSSC</sequence>
<dbReference type="EMBL" id="OZ034822">
    <property type="protein sequence ID" value="CAL1414727.1"/>
    <property type="molecule type" value="Genomic_DNA"/>
</dbReference>
<protein>
    <submittedName>
        <fullName evidence="1">Uncharacterized protein</fullName>
    </submittedName>
</protein>
<name>A0AAV2GWS7_9ROSI</name>
<evidence type="ECO:0000313" key="2">
    <source>
        <dbReference type="Proteomes" id="UP001497516"/>
    </source>
</evidence>
<gene>
    <name evidence="1" type="ORF">LTRI10_LOCUS53869</name>
</gene>
<dbReference type="AlphaFoldDB" id="A0AAV2GWS7"/>